<organism evidence="6">
    <name type="scientific">Streptomyces sp. SID14436</name>
    <dbReference type="NCBI Taxonomy" id="2706070"/>
    <lineage>
        <taxon>Bacteria</taxon>
        <taxon>Bacillati</taxon>
        <taxon>Actinomycetota</taxon>
        <taxon>Actinomycetes</taxon>
        <taxon>Kitasatosporales</taxon>
        <taxon>Streptomycetaceae</taxon>
        <taxon>Streptomyces</taxon>
    </lineage>
</organism>
<dbReference type="InterPro" id="IPR041583">
    <property type="entry name" value="TetR_C_31"/>
</dbReference>
<dbReference type="Pfam" id="PF17940">
    <property type="entry name" value="TetR_C_31"/>
    <property type="match status" value="1"/>
</dbReference>
<dbReference type="InterPro" id="IPR036271">
    <property type="entry name" value="Tet_transcr_reg_TetR-rel_C_sf"/>
</dbReference>
<feature type="domain" description="HTH tetR-type" evidence="5">
    <location>
        <begin position="8"/>
        <end position="68"/>
    </location>
</feature>
<dbReference type="PROSITE" id="PS50977">
    <property type="entry name" value="HTH_TETR_2"/>
    <property type="match status" value="1"/>
</dbReference>
<protein>
    <submittedName>
        <fullName evidence="6">TetR family transcriptional regulator</fullName>
    </submittedName>
</protein>
<keyword evidence="1" id="KW-0805">Transcription regulation</keyword>
<evidence type="ECO:0000259" key="5">
    <source>
        <dbReference type="PROSITE" id="PS50977"/>
    </source>
</evidence>
<dbReference type="PANTHER" id="PTHR47506:SF6">
    <property type="entry name" value="HTH-TYPE TRANSCRIPTIONAL REPRESSOR NEMR"/>
    <property type="match status" value="1"/>
</dbReference>
<sequence length="183" mass="20486">MATGYTDPRRRERILDATLDLIADEGIARVSHRRIASRAGVPLGSMTYHFEGIDHLLKEAFGRFTDHIVAVFDTHLAAAADRAGAREAVVDLVHTLSEGSRRDLVLTQELYTLAARQPAYRELTHEWMRRSRVHLEKHFDPDTARQLDALIEGLTLHRALAREPHGRALTREAVARITGPDGG</sequence>
<evidence type="ECO:0000256" key="1">
    <source>
        <dbReference type="ARBA" id="ARBA00023015"/>
    </source>
</evidence>
<evidence type="ECO:0000313" key="6">
    <source>
        <dbReference type="EMBL" id="NEA90377.1"/>
    </source>
</evidence>
<dbReference type="PANTHER" id="PTHR47506">
    <property type="entry name" value="TRANSCRIPTIONAL REGULATORY PROTEIN"/>
    <property type="match status" value="1"/>
</dbReference>
<dbReference type="Gene3D" id="1.10.357.10">
    <property type="entry name" value="Tetracycline Repressor, domain 2"/>
    <property type="match status" value="1"/>
</dbReference>
<dbReference type="RefSeq" id="WP_164339134.1">
    <property type="nucleotide sequence ID" value="NZ_JAAGMD010000850.1"/>
</dbReference>
<reference evidence="6" key="1">
    <citation type="submission" date="2020-01" db="EMBL/GenBank/DDBJ databases">
        <title>Insect and environment-associated Actinomycetes.</title>
        <authorList>
            <person name="Currrie C."/>
            <person name="Chevrette M."/>
            <person name="Carlson C."/>
            <person name="Stubbendieck R."/>
            <person name="Wendt-Pienkowski E."/>
        </authorList>
    </citation>
    <scope>NUCLEOTIDE SEQUENCE</scope>
    <source>
        <strain evidence="6">SID14436</strain>
    </source>
</reference>
<gene>
    <name evidence="6" type="ORF">G3I53_31135</name>
</gene>
<comment type="caution">
    <text evidence="6">The sequence shown here is derived from an EMBL/GenBank/DDBJ whole genome shotgun (WGS) entry which is preliminary data.</text>
</comment>
<dbReference type="PRINTS" id="PR00455">
    <property type="entry name" value="HTHTETR"/>
</dbReference>
<evidence type="ECO:0000256" key="2">
    <source>
        <dbReference type="ARBA" id="ARBA00023125"/>
    </source>
</evidence>
<evidence type="ECO:0000256" key="4">
    <source>
        <dbReference type="PROSITE-ProRule" id="PRU00335"/>
    </source>
</evidence>
<dbReference type="SUPFAM" id="SSF48498">
    <property type="entry name" value="Tetracyclin repressor-like, C-terminal domain"/>
    <property type="match status" value="1"/>
</dbReference>
<dbReference type="GO" id="GO:0003677">
    <property type="term" value="F:DNA binding"/>
    <property type="evidence" value="ECO:0007669"/>
    <property type="project" value="UniProtKB-UniRule"/>
</dbReference>
<dbReference type="AlphaFoldDB" id="A0A6G3R4L9"/>
<dbReference type="Pfam" id="PF00440">
    <property type="entry name" value="TetR_N"/>
    <property type="match status" value="1"/>
</dbReference>
<dbReference type="InterPro" id="IPR009057">
    <property type="entry name" value="Homeodomain-like_sf"/>
</dbReference>
<feature type="DNA-binding region" description="H-T-H motif" evidence="4">
    <location>
        <begin position="31"/>
        <end position="50"/>
    </location>
</feature>
<evidence type="ECO:0000256" key="3">
    <source>
        <dbReference type="ARBA" id="ARBA00023163"/>
    </source>
</evidence>
<accession>A0A6G3R4L9</accession>
<keyword evidence="2 4" id="KW-0238">DNA-binding</keyword>
<keyword evidence="3" id="KW-0804">Transcription</keyword>
<name>A0A6G3R4L9_9ACTN</name>
<dbReference type="InterPro" id="IPR001647">
    <property type="entry name" value="HTH_TetR"/>
</dbReference>
<proteinExistence type="predicted"/>
<dbReference type="SUPFAM" id="SSF46689">
    <property type="entry name" value="Homeodomain-like"/>
    <property type="match status" value="1"/>
</dbReference>
<dbReference type="EMBL" id="JAAGMD010000850">
    <property type="protein sequence ID" value="NEA90377.1"/>
    <property type="molecule type" value="Genomic_DNA"/>
</dbReference>